<dbReference type="PROSITE" id="PS51450">
    <property type="entry name" value="LRR"/>
    <property type="match status" value="1"/>
</dbReference>
<gene>
    <name evidence="3" type="ORF">Dasosvirus2_4</name>
</gene>
<keyword evidence="1" id="KW-0433">Leucine-rich repeat</keyword>
<evidence type="ECO:0000313" key="3">
    <source>
        <dbReference type="EMBL" id="AYV77408.1"/>
    </source>
</evidence>
<proteinExistence type="predicted"/>
<name>A0A3G4ZR88_9VIRU</name>
<keyword evidence="2" id="KW-0677">Repeat</keyword>
<evidence type="ECO:0000256" key="2">
    <source>
        <dbReference type="ARBA" id="ARBA00022737"/>
    </source>
</evidence>
<dbReference type="Gene3D" id="3.80.10.10">
    <property type="entry name" value="Ribonuclease Inhibitor"/>
    <property type="match status" value="1"/>
</dbReference>
<dbReference type="PANTHER" id="PTHR47114:SF2">
    <property type="entry name" value="OLIGODENDROCYTE-MYELIN GLYCOPROTEIN"/>
    <property type="match status" value="1"/>
</dbReference>
<organism evidence="3">
    <name type="scientific">Dasosvirus sp</name>
    <dbReference type="NCBI Taxonomy" id="2487764"/>
    <lineage>
        <taxon>Viruses</taxon>
        <taxon>Varidnaviria</taxon>
        <taxon>Bamfordvirae</taxon>
        <taxon>Nucleocytoviricota</taxon>
        <taxon>Megaviricetes</taxon>
        <taxon>Imitervirales</taxon>
        <taxon>Mimiviridae</taxon>
        <taxon>Klosneuvirinae</taxon>
    </lineage>
</organism>
<dbReference type="PANTHER" id="PTHR47114">
    <property type="match status" value="1"/>
</dbReference>
<dbReference type="EMBL" id="MK072043">
    <property type="protein sequence ID" value="AYV77408.1"/>
    <property type="molecule type" value="Genomic_DNA"/>
</dbReference>
<dbReference type="SUPFAM" id="SSF52058">
    <property type="entry name" value="L domain-like"/>
    <property type="match status" value="1"/>
</dbReference>
<dbReference type="SMART" id="SM00364">
    <property type="entry name" value="LRR_BAC"/>
    <property type="match status" value="6"/>
</dbReference>
<dbReference type="InterPro" id="IPR051071">
    <property type="entry name" value="LRR-bact_E3_ubiq_ligases"/>
</dbReference>
<accession>A0A3G4ZR88</accession>
<protein>
    <submittedName>
        <fullName evidence="3">Uncharacterized protein</fullName>
    </submittedName>
</protein>
<dbReference type="InterPro" id="IPR001611">
    <property type="entry name" value="Leu-rich_rpt"/>
</dbReference>
<evidence type="ECO:0000256" key="1">
    <source>
        <dbReference type="ARBA" id="ARBA00022614"/>
    </source>
</evidence>
<sequence length="237" mass="27414">MKEARKRIQECIDAKTTKLVLNQLKLFKLPDNLPNTLTHLHCSYNHLTELPSKLPDSLVVLNCCNNQISKLPDVFPSSLEVLSCANNQIEQLPDHLPESLKFLNCHTNNISKLPTKLPDSLEELYCSKNNIMHLSDHLPKRLRTLTCSHNPIEEFPNLPDSLTTLWFIETAISKFPVKLLKNDCEILCFDSDAVFFNSAIEVVKKYRWKKRFIQWIVCMRMRQFVDPDCSKIVASYV</sequence>
<reference evidence="3" key="1">
    <citation type="submission" date="2018-10" db="EMBL/GenBank/DDBJ databases">
        <title>Hidden diversity of soil giant viruses.</title>
        <authorList>
            <person name="Schulz F."/>
            <person name="Alteio L."/>
            <person name="Goudeau D."/>
            <person name="Ryan E.M."/>
            <person name="Malmstrom R.R."/>
            <person name="Blanchard J."/>
            <person name="Woyke T."/>
        </authorList>
    </citation>
    <scope>NUCLEOTIDE SEQUENCE</scope>
    <source>
        <strain evidence="3">DSV1</strain>
    </source>
</reference>
<dbReference type="InterPro" id="IPR032675">
    <property type="entry name" value="LRR_dom_sf"/>
</dbReference>